<feature type="domain" description="G-protein coupled receptors family 1 profile" evidence="7">
    <location>
        <begin position="754"/>
        <end position="811"/>
    </location>
</feature>
<feature type="transmembrane region" description="Helical" evidence="5">
    <location>
        <begin position="774"/>
        <end position="799"/>
    </location>
</feature>
<dbReference type="PANTHER" id="PTHR44167">
    <property type="entry name" value="OVARIAN-SPECIFIC SERINE/THREONINE-PROTEIN KINASE LOK-RELATED"/>
    <property type="match status" value="1"/>
</dbReference>
<dbReference type="Pfam" id="PF00069">
    <property type="entry name" value="Pkinase"/>
    <property type="match status" value="1"/>
</dbReference>
<dbReference type="Gene3D" id="1.20.1070.10">
    <property type="entry name" value="Rhodopsin 7-helix transmembrane proteins"/>
    <property type="match status" value="1"/>
</dbReference>
<dbReference type="PROSITE" id="PS00108">
    <property type="entry name" value="PROTEIN_KINASE_ST"/>
    <property type="match status" value="1"/>
</dbReference>
<dbReference type="InterPro" id="IPR011009">
    <property type="entry name" value="Kinase-like_dom_sf"/>
</dbReference>
<evidence type="ECO:0000256" key="1">
    <source>
        <dbReference type="ARBA" id="ARBA00004370"/>
    </source>
</evidence>
<gene>
    <name evidence="8" type="ORF">OKIOD_LOCUS13651</name>
</gene>
<dbReference type="EMBL" id="OU015567">
    <property type="protein sequence ID" value="CAG5110487.1"/>
    <property type="molecule type" value="Genomic_DNA"/>
</dbReference>
<evidence type="ECO:0000256" key="5">
    <source>
        <dbReference type="SAM" id="Phobius"/>
    </source>
</evidence>
<evidence type="ECO:0000313" key="8">
    <source>
        <dbReference type="EMBL" id="CAG5110487.1"/>
    </source>
</evidence>
<organism evidence="8 9">
    <name type="scientific">Oikopleura dioica</name>
    <name type="common">Tunicate</name>
    <dbReference type="NCBI Taxonomy" id="34765"/>
    <lineage>
        <taxon>Eukaryota</taxon>
        <taxon>Metazoa</taxon>
        <taxon>Chordata</taxon>
        <taxon>Tunicata</taxon>
        <taxon>Appendicularia</taxon>
        <taxon>Copelata</taxon>
        <taxon>Oikopleuridae</taxon>
        <taxon>Oikopleura</taxon>
    </lineage>
</organism>
<dbReference type="CDD" id="cd00637">
    <property type="entry name" value="7tm_classA_rhodopsin-like"/>
    <property type="match status" value="1"/>
</dbReference>
<keyword evidence="9" id="KW-1185">Reference proteome</keyword>
<evidence type="ECO:0000256" key="3">
    <source>
        <dbReference type="ARBA" id="ARBA00022989"/>
    </source>
</evidence>
<accession>A0ABN7SYF6</accession>
<feature type="domain" description="Protein kinase" evidence="6">
    <location>
        <begin position="236"/>
        <end position="542"/>
    </location>
</feature>
<dbReference type="SMART" id="SM00220">
    <property type="entry name" value="S_TKc"/>
    <property type="match status" value="1"/>
</dbReference>
<dbReference type="PROSITE" id="PS50011">
    <property type="entry name" value="PROTEIN_KINASE_DOM"/>
    <property type="match status" value="1"/>
</dbReference>
<sequence>MPEFSVLFDFWQRLFDQIDGNKASENDIIALTPARFLLFDSIVAKESTEKIFASLDLYRNVNQMIDSFPQINSMLSGEEKDLFDNFRKLEDELFSLENIEDMTYVPGGYSGLYLAVNMRNKPTRYSHKQVDERLLEELMSVDMDRGTPASHIFVVAAFNHHLDLLTSSFWNKFSIDWNYSIGRHTVFMAPNEFIRRILVNNPYSKEDIYQLVHKMDDTYCILLDQVLETVPCSKVCEIISKPNLVGYTSVFYATRMCYRFTKMLLDRLPELEFNQTCFFGNTVGLIFTPLIGRILERGMNPFIIPRYRRVPENFNFEIKNSMFEKYPELRDIHDQILNQKEKYFLSSQYDVFKKEVHAQADMKKLEQKLVNAAIKAIGEQGLCHRDIKPQNILLKRNEHGILSVKVADFGLSGFSGGTPLYNPPESTTGSIPFASDIYSLGITMLFTLFESDLAFKMYLMPETATNANSYSTFFQGTTEVSKMISRTIHDQFKGDSFKCWAFATASMIRSSLREAILNSRRIDNFEKEELLESIKSIDHKSAQLLRSELMMNVIPTKVHANSEEIQSAMLHHVMRRLTEPTLLQKEGIFMLGCLRGIFKKLEPFEVKLNLFAHPTDYDRFPKSLSESGVVGDFINALEEKKVLVCPVRMGKSSIKHAMCLYGFNEDSDFLFKNTSNETKTIAIPLTKGEPKIGYHICFQETNKRILKKQQLRKSMNFSDLDPCSGNDMAVIDYDFIAKSVISVLGIAAFIGIGGNFFILIVLSYSSSKNPISILLINLAVANIVFQIIVLPCQIAVYWFPYWKLGRVLCRVSFFTEDMASSQLLQDAMMSPIITPFQSRRDSAPKKKQETPQYGRVLSPIDCHSARASPEGPRTPPRLLSIKKTITRTETEVKVYEVQADDLQKYEQILKSDL</sequence>
<reference evidence="8 9" key="1">
    <citation type="submission" date="2021-04" db="EMBL/GenBank/DDBJ databases">
        <authorList>
            <person name="Bliznina A."/>
        </authorList>
    </citation>
    <scope>NUCLEOTIDE SEQUENCE [LARGE SCALE GENOMIC DNA]</scope>
</reference>
<dbReference type="InterPro" id="IPR008271">
    <property type="entry name" value="Ser/Thr_kinase_AS"/>
</dbReference>
<dbReference type="SUPFAM" id="SSF81321">
    <property type="entry name" value="Family A G protein-coupled receptor-like"/>
    <property type="match status" value="1"/>
</dbReference>
<keyword evidence="2 5" id="KW-0812">Transmembrane</keyword>
<name>A0ABN7SYF6_OIKDI</name>
<dbReference type="Proteomes" id="UP001158576">
    <property type="component" value="Chromosome 2"/>
</dbReference>
<keyword evidence="4 5" id="KW-0472">Membrane</keyword>
<dbReference type="InterPro" id="IPR000719">
    <property type="entry name" value="Prot_kinase_dom"/>
</dbReference>
<dbReference type="InterPro" id="IPR017452">
    <property type="entry name" value="GPCR_Rhodpsn_7TM"/>
</dbReference>
<dbReference type="SUPFAM" id="SSF56112">
    <property type="entry name" value="Protein kinase-like (PK-like)"/>
    <property type="match status" value="1"/>
</dbReference>
<evidence type="ECO:0000313" key="9">
    <source>
        <dbReference type="Proteomes" id="UP001158576"/>
    </source>
</evidence>
<proteinExistence type="predicted"/>
<feature type="transmembrane region" description="Helical" evidence="5">
    <location>
        <begin position="740"/>
        <end position="762"/>
    </location>
</feature>
<dbReference type="PROSITE" id="PS50262">
    <property type="entry name" value="G_PROTEIN_RECEP_F1_2"/>
    <property type="match status" value="1"/>
</dbReference>
<dbReference type="Pfam" id="PF00001">
    <property type="entry name" value="7tm_1"/>
    <property type="match status" value="1"/>
</dbReference>
<dbReference type="PANTHER" id="PTHR44167:SF24">
    <property type="entry name" value="SERINE_THREONINE-PROTEIN KINASE CHK2"/>
    <property type="match status" value="1"/>
</dbReference>
<evidence type="ECO:0000256" key="2">
    <source>
        <dbReference type="ARBA" id="ARBA00022692"/>
    </source>
</evidence>
<evidence type="ECO:0000259" key="6">
    <source>
        <dbReference type="PROSITE" id="PS50011"/>
    </source>
</evidence>
<evidence type="ECO:0000259" key="7">
    <source>
        <dbReference type="PROSITE" id="PS50262"/>
    </source>
</evidence>
<dbReference type="Gene3D" id="1.10.510.10">
    <property type="entry name" value="Transferase(Phosphotransferase) domain 1"/>
    <property type="match status" value="1"/>
</dbReference>
<dbReference type="InterPro" id="IPR000276">
    <property type="entry name" value="GPCR_Rhodpsn"/>
</dbReference>
<keyword evidence="3 5" id="KW-1133">Transmembrane helix</keyword>
<protein>
    <submittedName>
        <fullName evidence="8">Oidioi.mRNA.OKI2018_I69.chr2.g4886.t1.cds</fullName>
    </submittedName>
</protein>
<comment type="subcellular location">
    <subcellularLocation>
        <location evidence="1">Membrane</location>
    </subcellularLocation>
</comment>
<evidence type="ECO:0000256" key="4">
    <source>
        <dbReference type="ARBA" id="ARBA00023136"/>
    </source>
</evidence>